<sequence length="131" mass="14250">MSKTSAFPAKLACFAAIQGFVSVAAGAFGAHALTKMVSERALSWWHTGSQYLMYHALASLIVAALFSYTPAVRKIIVCFLVGNVFFAGSLYVMTFTGVLWFGAITPIGGVLYLLAWFLLAKNLWQGQFKVN</sequence>
<feature type="transmembrane region" description="Helical" evidence="6">
    <location>
        <begin position="75"/>
        <end position="93"/>
    </location>
</feature>
<evidence type="ECO:0000256" key="5">
    <source>
        <dbReference type="ARBA" id="ARBA00023136"/>
    </source>
</evidence>
<dbReference type="GO" id="GO:0005886">
    <property type="term" value="C:plasma membrane"/>
    <property type="evidence" value="ECO:0007669"/>
    <property type="project" value="TreeGrafter"/>
</dbReference>
<evidence type="ECO:0000256" key="6">
    <source>
        <dbReference type="SAM" id="Phobius"/>
    </source>
</evidence>
<evidence type="ECO:0000256" key="1">
    <source>
        <dbReference type="ARBA" id="ARBA00004141"/>
    </source>
</evidence>
<reference evidence="7 8" key="1">
    <citation type="submission" date="2016-06" db="EMBL/GenBank/DDBJ databases">
        <authorList>
            <person name="Kjaerup R.B."/>
            <person name="Dalgaard T.S."/>
            <person name="Juul-Madsen H.R."/>
        </authorList>
    </citation>
    <scope>NUCLEOTIDE SEQUENCE [LARGE SCALE GENOMIC DNA]</scope>
    <source>
        <strain evidence="7 8">CECT 8886</strain>
    </source>
</reference>
<evidence type="ECO:0000256" key="3">
    <source>
        <dbReference type="ARBA" id="ARBA00022692"/>
    </source>
</evidence>
<dbReference type="InterPro" id="IPR006696">
    <property type="entry name" value="DUF423"/>
</dbReference>
<proteinExistence type="inferred from homology"/>
<organism evidence="7 8">
    <name type="scientific">Marinomonas spartinae</name>
    <dbReference type="NCBI Taxonomy" id="1792290"/>
    <lineage>
        <taxon>Bacteria</taxon>
        <taxon>Pseudomonadati</taxon>
        <taxon>Pseudomonadota</taxon>
        <taxon>Gammaproteobacteria</taxon>
        <taxon>Oceanospirillales</taxon>
        <taxon>Oceanospirillaceae</taxon>
        <taxon>Marinomonas</taxon>
    </lineage>
</organism>
<dbReference type="OrthoDB" id="9802121at2"/>
<dbReference type="AlphaFoldDB" id="A0A1A8T4S2"/>
<dbReference type="Pfam" id="PF04241">
    <property type="entry name" value="DUF423"/>
    <property type="match status" value="1"/>
</dbReference>
<evidence type="ECO:0000313" key="7">
    <source>
        <dbReference type="EMBL" id="SBS26957.1"/>
    </source>
</evidence>
<accession>A0A1A8T4S2</accession>
<dbReference type="RefSeq" id="WP_067012784.1">
    <property type="nucleotide sequence ID" value="NZ_FLOB01000001.1"/>
</dbReference>
<feature type="transmembrane region" description="Helical" evidence="6">
    <location>
        <begin position="51"/>
        <end position="68"/>
    </location>
</feature>
<evidence type="ECO:0000256" key="2">
    <source>
        <dbReference type="ARBA" id="ARBA00009694"/>
    </source>
</evidence>
<comment type="subcellular location">
    <subcellularLocation>
        <location evidence="1">Membrane</location>
        <topology evidence="1">Multi-pass membrane protein</topology>
    </subcellularLocation>
</comment>
<protein>
    <recommendedName>
        <fullName evidence="9">DUF423 domain-containing protein</fullName>
    </recommendedName>
</protein>
<evidence type="ECO:0000313" key="8">
    <source>
        <dbReference type="Proteomes" id="UP000092544"/>
    </source>
</evidence>
<keyword evidence="4 6" id="KW-1133">Transmembrane helix</keyword>
<dbReference type="PANTHER" id="PTHR43461:SF1">
    <property type="entry name" value="TRANSMEMBRANE PROTEIN 256"/>
    <property type="match status" value="1"/>
</dbReference>
<evidence type="ECO:0000256" key="4">
    <source>
        <dbReference type="ARBA" id="ARBA00022989"/>
    </source>
</evidence>
<dbReference type="EMBL" id="FLOB01000001">
    <property type="protein sequence ID" value="SBS26957.1"/>
    <property type="molecule type" value="Genomic_DNA"/>
</dbReference>
<feature type="transmembrane region" description="Helical" evidence="6">
    <location>
        <begin position="99"/>
        <end position="119"/>
    </location>
</feature>
<name>A0A1A8T4S2_9GAMM</name>
<keyword evidence="5 6" id="KW-0472">Membrane</keyword>
<keyword evidence="8" id="KW-1185">Reference proteome</keyword>
<keyword evidence="3 6" id="KW-0812">Transmembrane</keyword>
<dbReference type="Proteomes" id="UP000092544">
    <property type="component" value="Unassembled WGS sequence"/>
</dbReference>
<evidence type="ECO:0008006" key="9">
    <source>
        <dbReference type="Google" id="ProtNLM"/>
    </source>
</evidence>
<dbReference type="STRING" id="1792290.MSP8886_00758"/>
<comment type="similarity">
    <text evidence="2">Belongs to the UPF0382 family.</text>
</comment>
<dbReference type="PANTHER" id="PTHR43461">
    <property type="entry name" value="TRANSMEMBRANE PROTEIN 256"/>
    <property type="match status" value="1"/>
</dbReference>
<gene>
    <name evidence="7" type="ORF">MSP8886_00758</name>
</gene>